<dbReference type="PROSITE" id="PS51186">
    <property type="entry name" value="GNAT"/>
    <property type="match status" value="1"/>
</dbReference>
<reference evidence="4 5" key="1">
    <citation type="submission" date="2018-10" db="EMBL/GenBank/DDBJ databases">
        <title>Co-occurring genomic capacity for anaerobic methane metabolism and dissimilatory sulfite reduction discovered in the Korarchaeota.</title>
        <authorList>
            <person name="Mckay L.J."/>
            <person name="Dlakic M."/>
            <person name="Fields M.W."/>
            <person name="Delmont T.O."/>
            <person name="Eren A.M."/>
            <person name="Jay Z.J."/>
            <person name="Klingelsmith K.B."/>
            <person name="Rusch D.B."/>
            <person name="Inskeep W.P."/>
        </authorList>
    </citation>
    <scope>NUCLEOTIDE SEQUENCE [LARGE SCALE GENOMIC DNA]</scope>
    <source>
        <strain evidence="4 5">WS</strain>
    </source>
</reference>
<gene>
    <name evidence="4" type="ORF">D9Q81_07845</name>
</gene>
<dbReference type="Proteomes" id="UP000278149">
    <property type="component" value="Unassembled WGS sequence"/>
</dbReference>
<dbReference type="GO" id="GO:0016747">
    <property type="term" value="F:acyltransferase activity, transferring groups other than amino-acyl groups"/>
    <property type="evidence" value="ECO:0007669"/>
    <property type="project" value="InterPro"/>
</dbReference>
<dbReference type="Pfam" id="PF00583">
    <property type="entry name" value="Acetyltransf_1"/>
    <property type="match status" value="1"/>
</dbReference>
<dbReference type="PANTHER" id="PTHR43420">
    <property type="entry name" value="ACETYLTRANSFERASE"/>
    <property type="match status" value="1"/>
</dbReference>
<dbReference type="AlphaFoldDB" id="A0A3R9RHU1"/>
<dbReference type="CDD" id="cd04301">
    <property type="entry name" value="NAT_SF"/>
    <property type="match status" value="1"/>
</dbReference>
<feature type="domain" description="N-acetyltransferase" evidence="3">
    <location>
        <begin position="14"/>
        <end position="171"/>
    </location>
</feature>
<keyword evidence="2" id="KW-0012">Acyltransferase</keyword>
<evidence type="ECO:0000256" key="2">
    <source>
        <dbReference type="ARBA" id="ARBA00023315"/>
    </source>
</evidence>
<name>A0A3R9RHU1_9CREN</name>
<sequence length="171" mass="19989">MGKSRERGIGAVAIEFRDLGPEEIEEYIKFDAKISWDFLTDEEKMKLGYEGYLRRHREVVYSLYRANMRNRMIAAYADGEIVGVVWVGMRVDTVHFVDVGYIYDIEVSRDLRGKGIGSKLLQMAEETCREWGVKEVMLAVEANNFEAIKWYEKMGYAPKRHLMSKRLRAFE</sequence>
<keyword evidence="1 4" id="KW-0808">Transferase</keyword>
<protein>
    <submittedName>
        <fullName evidence="4">GNAT family N-acetyltransferase</fullName>
    </submittedName>
</protein>
<dbReference type="Gene3D" id="3.40.630.30">
    <property type="match status" value="1"/>
</dbReference>
<accession>A0A3R9RHU1</accession>
<evidence type="ECO:0000256" key="1">
    <source>
        <dbReference type="ARBA" id="ARBA00022679"/>
    </source>
</evidence>
<dbReference type="EMBL" id="RCOR01000042">
    <property type="protein sequence ID" value="RSN67697.1"/>
    <property type="molecule type" value="Genomic_DNA"/>
</dbReference>
<dbReference type="InterPro" id="IPR016181">
    <property type="entry name" value="Acyl_CoA_acyltransferase"/>
</dbReference>
<dbReference type="RefSeq" id="WP_125742549.1">
    <property type="nucleotide sequence ID" value="NZ_RCOR01000042.1"/>
</dbReference>
<organism evidence="4 5">
    <name type="scientific">Candidatus Korarchaeum cryptofilum</name>
    <dbReference type="NCBI Taxonomy" id="498846"/>
    <lineage>
        <taxon>Archaea</taxon>
        <taxon>Thermoproteota</taxon>
        <taxon>Candidatus Korarchaeia</taxon>
        <taxon>Candidatus Korarchaeales</taxon>
        <taxon>Candidatus Korarchaeaceae</taxon>
        <taxon>Candidatus Korarchaeum</taxon>
    </lineage>
</organism>
<evidence type="ECO:0000259" key="3">
    <source>
        <dbReference type="PROSITE" id="PS51186"/>
    </source>
</evidence>
<evidence type="ECO:0000313" key="4">
    <source>
        <dbReference type="EMBL" id="RSN67697.1"/>
    </source>
</evidence>
<comment type="caution">
    <text evidence="4">The sequence shown here is derived from an EMBL/GenBank/DDBJ whole genome shotgun (WGS) entry which is preliminary data.</text>
</comment>
<dbReference type="InterPro" id="IPR050680">
    <property type="entry name" value="YpeA/RimI_acetyltransf"/>
</dbReference>
<evidence type="ECO:0000313" key="5">
    <source>
        <dbReference type="Proteomes" id="UP000278149"/>
    </source>
</evidence>
<proteinExistence type="predicted"/>
<dbReference type="SUPFAM" id="SSF55729">
    <property type="entry name" value="Acyl-CoA N-acyltransferases (Nat)"/>
    <property type="match status" value="1"/>
</dbReference>
<dbReference type="InterPro" id="IPR000182">
    <property type="entry name" value="GNAT_dom"/>
</dbReference>